<reference evidence="1 2" key="1">
    <citation type="submission" date="2020-09" db="EMBL/GenBank/DDBJ databases">
        <title>De no assembly of potato wild relative species, Solanum commersonii.</title>
        <authorList>
            <person name="Cho K."/>
        </authorList>
    </citation>
    <scope>NUCLEOTIDE SEQUENCE [LARGE SCALE GENOMIC DNA]</scope>
    <source>
        <strain evidence="1">LZ3.2</strain>
        <tissue evidence="1">Leaf</tissue>
    </source>
</reference>
<name>A0A9J5YYW6_SOLCO</name>
<dbReference type="Proteomes" id="UP000824120">
    <property type="component" value="Chromosome 5"/>
</dbReference>
<protein>
    <submittedName>
        <fullName evidence="1">Uncharacterized protein</fullName>
    </submittedName>
</protein>
<sequence>MKTVVWTLTRNEGFVKLSESSAHSAYLQEVRRSELILPNGQKLDGLSTKGVAGLISRSWSSPNYFAVHLNTLSCPYFHALFVVAFVTFGETHEVAKSTQRLTKSLFVHSLYEPLTPSAL</sequence>
<keyword evidence="2" id="KW-1185">Reference proteome</keyword>
<proteinExistence type="predicted"/>
<organism evidence="1 2">
    <name type="scientific">Solanum commersonii</name>
    <name type="common">Commerson's wild potato</name>
    <name type="synonym">Commerson's nightshade</name>
    <dbReference type="NCBI Taxonomy" id="4109"/>
    <lineage>
        <taxon>Eukaryota</taxon>
        <taxon>Viridiplantae</taxon>
        <taxon>Streptophyta</taxon>
        <taxon>Embryophyta</taxon>
        <taxon>Tracheophyta</taxon>
        <taxon>Spermatophyta</taxon>
        <taxon>Magnoliopsida</taxon>
        <taxon>eudicotyledons</taxon>
        <taxon>Gunneridae</taxon>
        <taxon>Pentapetalae</taxon>
        <taxon>asterids</taxon>
        <taxon>lamiids</taxon>
        <taxon>Solanales</taxon>
        <taxon>Solanaceae</taxon>
        <taxon>Solanoideae</taxon>
        <taxon>Solaneae</taxon>
        <taxon>Solanum</taxon>
    </lineage>
</organism>
<gene>
    <name evidence="1" type="ORF">H5410_027359</name>
</gene>
<comment type="caution">
    <text evidence="1">The sequence shown here is derived from an EMBL/GenBank/DDBJ whole genome shotgun (WGS) entry which is preliminary data.</text>
</comment>
<accession>A0A9J5YYW6</accession>
<dbReference type="AlphaFoldDB" id="A0A9J5YYW6"/>
<dbReference type="EMBL" id="JACXVP010000005">
    <property type="protein sequence ID" value="KAG5605867.1"/>
    <property type="molecule type" value="Genomic_DNA"/>
</dbReference>
<evidence type="ECO:0000313" key="1">
    <source>
        <dbReference type="EMBL" id="KAG5605867.1"/>
    </source>
</evidence>
<evidence type="ECO:0000313" key="2">
    <source>
        <dbReference type="Proteomes" id="UP000824120"/>
    </source>
</evidence>